<reference evidence="7 13" key="2">
    <citation type="submission" date="2018-06" db="EMBL/GenBank/DDBJ databases">
        <authorList>
            <consortium name="Pathogen Informatics"/>
            <person name="Doyle S."/>
        </authorList>
    </citation>
    <scope>NUCLEOTIDE SEQUENCE [LARGE SCALE GENOMIC DNA]</scope>
    <source>
        <strain evidence="7 13">4028STDY6275292</strain>
    </source>
</reference>
<proteinExistence type="predicted"/>
<dbReference type="EMBL" id="CXEC01000095">
    <property type="protein sequence ID" value="CSR78055.1"/>
    <property type="molecule type" value="Genomic_DNA"/>
</dbReference>
<evidence type="ECO:0000313" key="9">
    <source>
        <dbReference type="Proteomes" id="UP000045991"/>
    </source>
</evidence>
<dbReference type="AlphaFoldDB" id="A0A0I4X595"/>
<dbReference type="EMBL" id="CWXZ01000100">
    <property type="protein sequence ID" value="CSK92202.1"/>
    <property type="molecule type" value="Genomic_DNA"/>
</dbReference>
<dbReference type="EMBL" id="UDYI01000100">
    <property type="protein sequence ID" value="SRR24078.1"/>
    <property type="molecule type" value="Genomic_DNA"/>
</dbReference>
<dbReference type="EMBL" id="FTXV01000110">
    <property type="protein sequence ID" value="SJE12161.1"/>
    <property type="molecule type" value="Genomic_DNA"/>
</dbReference>
<dbReference type="Proteomes" id="UP000187717">
    <property type="component" value="Unassembled WGS sequence"/>
</dbReference>
<feature type="chain" id="PRO_5011038187" evidence="1">
    <location>
        <begin position="20"/>
        <end position="44"/>
    </location>
</feature>
<gene>
    <name evidence="3" type="ORF">ERS008175_03042</name>
    <name evidence="2" type="ORF">ERS428554_03402</name>
    <name evidence="6" type="ORF">SAMEA1569760_03193</name>
    <name evidence="4" type="ORF">SAMEA2054241_02931</name>
    <name evidence="5" type="ORF">SAMEA3356023_03378</name>
    <name evidence="7" type="ORF">SAMEA3710766_03327</name>
</gene>
<evidence type="ECO:0000313" key="6">
    <source>
        <dbReference type="EMBL" id="SJH39061.1"/>
    </source>
</evidence>
<dbReference type="EMBL" id="FTSV01000099">
    <property type="protein sequence ID" value="SIX91732.1"/>
    <property type="molecule type" value="Genomic_DNA"/>
</dbReference>
<evidence type="ECO:0000313" key="10">
    <source>
        <dbReference type="Proteomes" id="UP000187708"/>
    </source>
</evidence>
<protein>
    <submittedName>
        <fullName evidence="7">Uncharacterized protein</fullName>
    </submittedName>
</protein>
<evidence type="ECO:0000313" key="7">
    <source>
        <dbReference type="EMBL" id="SRR24078.1"/>
    </source>
</evidence>
<dbReference type="EMBL" id="FUBI01000096">
    <property type="protein sequence ID" value="SJH39061.1"/>
    <property type="molecule type" value="Genomic_DNA"/>
</dbReference>
<dbReference type="Proteomes" id="UP000187708">
    <property type="component" value="Unassembled WGS sequence"/>
</dbReference>
<dbReference type="Proteomes" id="UP000045991">
    <property type="component" value="Unassembled WGS sequence"/>
</dbReference>
<evidence type="ECO:0000313" key="5">
    <source>
        <dbReference type="EMBL" id="SJE12161.1"/>
    </source>
</evidence>
<feature type="signal peptide" evidence="1">
    <location>
        <begin position="1"/>
        <end position="19"/>
    </location>
</feature>
<dbReference type="Proteomes" id="UP000251393">
    <property type="component" value="Unassembled WGS sequence"/>
</dbReference>
<evidence type="ECO:0000313" key="8">
    <source>
        <dbReference type="Proteomes" id="UP000040926"/>
    </source>
</evidence>
<evidence type="ECO:0000313" key="3">
    <source>
        <dbReference type="EMBL" id="CSR78055.1"/>
    </source>
</evidence>
<evidence type="ECO:0000313" key="11">
    <source>
        <dbReference type="Proteomes" id="UP000187717"/>
    </source>
</evidence>
<dbReference type="Proteomes" id="UP000040926">
    <property type="component" value="Unassembled WGS sequence"/>
</dbReference>
<keyword evidence="1" id="KW-0732">Signal</keyword>
<sequence length="44" mass="5088">MNWAMLSVVLSPITMLARAFTASFKNFRLREWYTDTTIGQNSAF</sequence>
<evidence type="ECO:0000313" key="4">
    <source>
        <dbReference type="EMBL" id="SIX91732.1"/>
    </source>
</evidence>
<evidence type="ECO:0000313" key="2">
    <source>
        <dbReference type="EMBL" id="CSK92202.1"/>
    </source>
</evidence>
<comment type="caution">
    <text evidence="7">The sequence shown here is derived from an EMBL/GenBank/DDBJ whole genome shotgun (WGS) entry which is preliminary data.</text>
</comment>
<accession>A0A0I4X595</accession>
<evidence type="ECO:0000256" key="1">
    <source>
        <dbReference type="SAM" id="SignalP"/>
    </source>
</evidence>
<organism evidence="7 13">
    <name type="scientific">Shigella sonnei</name>
    <dbReference type="NCBI Taxonomy" id="624"/>
    <lineage>
        <taxon>Bacteria</taxon>
        <taxon>Pseudomonadati</taxon>
        <taxon>Pseudomonadota</taxon>
        <taxon>Gammaproteobacteria</taxon>
        <taxon>Enterobacterales</taxon>
        <taxon>Enterobacteriaceae</taxon>
        <taxon>Shigella</taxon>
    </lineage>
</organism>
<name>A0A0I4X595_SHISO</name>
<evidence type="ECO:0000313" key="12">
    <source>
        <dbReference type="Proteomes" id="UP000188006"/>
    </source>
</evidence>
<dbReference type="Proteomes" id="UP000188006">
    <property type="component" value="Unassembled WGS sequence"/>
</dbReference>
<reference evidence="8 9" key="1">
    <citation type="submission" date="2015-07" db="EMBL/GenBank/DDBJ databases">
        <authorList>
            <consortium name="Pathogen Informatics"/>
        </authorList>
    </citation>
    <scope>NUCLEOTIDE SEQUENCE [LARGE SCALE GENOMIC DNA]</scope>
    <source>
        <strain evidence="3 8">20003593_1361393</strain>
        <strain evidence="2 9">20352044</strain>
        <strain evidence="4 10">2090STDY5461769</strain>
        <strain evidence="5 11">3626STDY6095480</strain>
        <strain evidence="12">sh1405</strain>
        <strain evidence="6">Sh1405</strain>
    </source>
</reference>
<evidence type="ECO:0000313" key="13">
    <source>
        <dbReference type="Proteomes" id="UP000251393"/>
    </source>
</evidence>